<evidence type="ECO:0000259" key="4">
    <source>
        <dbReference type="Pfam" id="PF00175"/>
    </source>
</evidence>
<evidence type="ECO:0000313" key="5">
    <source>
        <dbReference type="EMBL" id="KAJ8968168.1"/>
    </source>
</evidence>
<dbReference type="Gene3D" id="3.40.50.80">
    <property type="entry name" value="Nucleotide-binding domain of ferredoxin-NADP reductase (FNR) module"/>
    <property type="match status" value="1"/>
</dbReference>
<dbReference type="PRINTS" id="PR00371">
    <property type="entry name" value="FPNCR"/>
</dbReference>
<keyword evidence="3" id="KW-0274">FAD</keyword>
<dbReference type="GO" id="GO:0009725">
    <property type="term" value="P:response to hormone"/>
    <property type="evidence" value="ECO:0007669"/>
    <property type="project" value="TreeGrafter"/>
</dbReference>
<gene>
    <name evidence="5" type="ORF">NQ314_002425</name>
</gene>
<dbReference type="GO" id="GO:0005886">
    <property type="term" value="C:plasma membrane"/>
    <property type="evidence" value="ECO:0007669"/>
    <property type="project" value="TreeGrafter"/>
</dbReference>
<dbReference type="AlphaFoldDB" id="A0AAV8ZRR6"/>
<sequence length="93" mass="10670">MSAPTFHLPTDTTRPIILVGPGTGIAPFRAFWQHRNTQLREGQKLGKMWLFFGCRTSETDLYKDEKEDMLRIGILDRNFLALSREPNTSKVCT</sequence>
<dbReference type="GO" id="GO:0050660">
    <property type="term" value="F:flavin adenine dinucleotide binding"/>
    <property type="evidence" value="ECO:0007669"/>
    <property type="project" value="TreeGrafter"/>
</dbReference>
<dbReference type="Pfam" id="PF00175">
    <property type="entry name" value="NAD_binding_1"/>
    <property type="match status" value="1"/>
</dbReference>
<evidence type="ECO:0000256" key="3">
    <source>
        <dbReference type="ARBA" id="ARBA00022827"/>
    </source>
</evidence>
<dbReference type="GO" id="GO:0005634">
    <property type="term" value="C:nucleus"/>
    <property type="evidence" value="ECO:0007669"/>
    <property type="project" value="TreeGrafter"/>
</dbReference>
<dbReference type="GO" id="GO:0010181">
    <property type="term" value="F:FMN binding"/>
    <property type="evidence" value="ECO:0007669"/>
    <property type="project" value="TreeGrafter"/>
</dbReference>
<comment type="cofactor">
    <cofactor evidence="1">
        <name>FAD</name>
        <dbReference type="ChEBI" id="CHEBI:57692"/>
    </cofactor>
</comment>
<dbReference type="Proteomes" id="UP001162156">
    <property type="component" value="Unassembled WGS sequence"/>
</dbReference>
<dbReference type="PANTHER" id="PTHR19384">
    <property type="entry name" value="NITRIC OXIDE SYNTHASE-RELATED"/>
    <property type="match status" value="1"/>
</dbReference>
<comment type="caution">
    <text evidence="5">The sequence shown here is derived from an EMBL/GenBank/DDBJ whole genome shotgun (WGS) entry which is preliminary data.</text>
</comment>
<dbReference type="InterPro" id="IPR039261">
    <property type="entry name" value="FNR_nucleotide-bd"/>
</dbReference>
<dbReference type="InterPro" id="IPR001709">
    <property type="entry name" value="Flavoprot_Pyr_Nucl_cyt_Rdtase"/>
</dbReference>
<keyword evidence="2" id="KW-0285">Flavoprotein</keyword>
<dbReference type="EMBL" id="JANEYF010000753">
    <property type="protein sequence ID" value="KAJ8968168.1"/>
    <property type="molecule type" value="Genomic_DNA"/>
</dbReference>
<dbReference type="GO" id="GO:0006809">
    <property type="term" value="P:nitric oxide biosynthetic process"/>
    <property type="evidence" value="ECO:0007669"/>
    <property type="project" value="TreeGrafter"/>
</dbReference>
<dbReference type="GO" id="GO:0007263">
    <property type="term" value="P:nitric oxide mediated signal transduction"/>
    <property type="evidence" value="ECO:0007669"/>
    <property type="project" value="TreeGrafter"/>
</dbReference>
<evidence type="ECO:0000256" key="2">
    <source>
        <dbReference type="ARBA" id="ARBA00022630"/>
    </source>
</evidence>
<dbReference type="SUPFAM" id="SSF52343">
    <property type="entry name" value="Ferredoxin reductase-like, C-terminal NADP-linked domain"/>
    <property type="match status" value="1"/>
</dbReference>
<dbReference type="GO" id="GO:0004517">
    <property type="term" value="F:nitric-oxide synthase activity"/>
    <property type="evidence" value="ECO:0007669"/>
    <property type="project" value="TreeGrafter"/>
</dbReference>
<dbReference type="GO" id="GO:0005829">
    <property type="term" value="C:cytosol"/>
    <property type="evidence" value="ECO:0007669"/>
    <property type="project" value="TreeGrafter"/>
</dbReference>
<dbReference type="GO" id="GO:0032496">
    <property type="term" value="P:response to lipopolysaccharide"/>
    <property type="evidence" value="ECO:0007669"/>
    <property type="project" value="TreeGrafter"/>
</dbReference>
<dbReference type="GO" id="GO:0006527">
    <property type="term" value="P:L-arginine catabolic process"/>
    <property type="evidence" value="ECO:0007669"/>
    <property type="project" value="TreeGrafter"/>
</dbReference>
<evidence type="ECO:0000256" key="1">
    <source>
        <dbReference type="ARBA" id="ARBA00001974"/>
    </source>
</evidence>
<dbReference type="InterPro" id="IPR001433">
    <property type="entry name" value="OxRdtase_FAD/NAD-bd"/>
</dbReference>
<feature type="domain" description="Oxidoreductase FAD/NAD(P)-binding" evidence="4">
    <location>
        <begin position="18"/>
        <end position="69"/>
    </location>
</feature>
<keyword evidence="6" id="KW-1185">Reference proteome</keyword>
<organism evidence="5 6">
    <name type="scientific">Rhamnusium bicolor</name>
    <dbReference type="NCBI Taxonomy" id="1586634"/>
    <lineage>
        <taxon>Eukaryota</taxon>
        <taxon>Metazoa</taxon>
        <taxon>Ecdysozoa</taxon>
        <taxon>Arthropoda</taxon>
        <taxon>Hexapoda</taxon>
        <taxon>Insecta</taxon>
        <taxon>Pterygota</taxon>
        <taxon>Neoptera</taxon>
        <taxon>Endopterygota</taxon>
        <taxon>Coleoptera</taxon>
        <taxon>Polyphaga</taxon>
        <taxon>Cucujiformia</taxon>
        <taxon>Chrysomeloidea</taxon>
        <taxon>Cerambycidae</taxon>
        <taxon>Lepturinae</taxon>
        <taxon>Rhagiini</taxon>
        <taxon>Rhamnusium</taxon>
    </lineage>
</organism>
<evidence type="ECO:0000313" key="6">
    <source>
        <dbReference type="Proteomes" id="UP001162156"/>
    </source>
</evidence>
<protein>
    <recommendedName>
        <fullName evidence="4">Oxidoreductase FAD/NAD(P)-binding domain-containing protein</fullName>
    </recommendedName>
</protein>
<reference evidence="5" key="1">
    <citation type="journal article" date="2023" name="Insect Mol. Biol.">
        <title>Genome sequencing provides insights into the evolution of gene families encoding plant cell wall-degrading enzymes in longhorned beetles.</title>
        <authorList>
            <person name="Shin N.R."/>
            <person name="Okamura Y."/>
            <person name="Kirsch R."/>
            <person name="Pauchet Y."/>
        </authorList>
    </citation>
    <scope>NUCLEOTIDE SEQUENCE</scope>
    <source>
        <strain evidence="5">RBIC_L_NR</strain>
    </source>
</reference>
<proteinExistence type="predicted"/>
<name>A0AAV8ZRR6_9CUCU</name>
<dbReference type="PANTHER" id="PTHR19384:SF76">
    <property type="entry name" value="NITRIC OXIDE SYNTHASE"/>
    <property type="match status" value="1"/>
</dbReference>
<accession>A0AAV8ZRR6</accession>